<dbReference type="NCBIfam" id="TIGR02684">
    <property type="entry name" value="dnstrm_HI1420"/>
    <property type="match status" value="1"/>
</dbReference>
<organism evidence="2 3">
    <name type="scientific">Dyella nitratireducens</name>
    <dbReference type="NCBI Taxonomy" id="1849580"/>
    <lineage>
        <taxon>Bacteria</taxon>
        <taxon>Pseudomonadati</taxon>
        <taxon>Pseudomonadota</taxon>
        <taxon>Gammaproteobacteria</taxon>
        <taxon>Lysobacterales</taxon>
        <taxon>Rhodanobacteraceae</taxon>
        <taxon>Dyella</taxon>
    </lineage>
</organism>
<dbReference type="Pfam" id="PF21716">
    <property type="entry name" value="dnstrm_HI1420"/>
    <property type="match status" value="1"/>
</dbReference>
<reference evidence="3" key="1">
    <citation type="journal article" date="2019" name="Int. J. Syst. Evol. Microbiol.">
        <title>The Global Catalogue of Microorganisms (GCM) 10K type strain sequencing project: providing services to taxonomists for standard genome sequencing and annotation.</title>
        <authorList>
            <consortium name="The Broad Institute Genomics Platform"/>
            <consortium name="The Broad Institute Genome Sequencing Center for Infectious Disease"/>
            <person name="Wu L."/>
            <person name="Ma J."/>
        </authorList>
    </citation>
    <scope>NUCLEOTIDE SEQUENCE [LARGE SCALE GENOMIC DNA]</scope>
    <source>
        <strain evidence="3">CGMCC 1.15439</strain>
    </source>
</reference>
<dbReference type="InterPro" id="IPR010982">
    <property type="entry name" value="Lambda_DNA-bd_dom_sf"/>
</dbReference>
<proteinExistence type="predicted"/>
<dbReference type="InterPro" id="IPR001387">
    <property type="entry name" value="Cro/C1-type_HTH"/>
</dbReference>
<accession>A0ABQ1GZ62</accession>
<dbReference type="PROSITE" id="PS50943">
    <property type="entry name" value="HTH_CROC1"/>
    <property type="match status" value="1"/>
</dbReference>
<keyword evidence="3" id="KW-1185">Reference proteome</keyword>
<protein>
    <submittedName>
        <fullName evidence="2">Transcriptional regulator</fullName>
    </submittedName>
</protein>
<dbReference type="CDD" id="cd00093">
    <property type="entry name" value="HTH_XRE"/>
    <property type="match status" value="1"/>
</dbReference>
<dbReference type="PANTHER" id="PTHR40275:SF1">
    <property type="entry name" value="SSL7038 PROTEIN"/>
    <property type="match status" value="1"/>
</dbReference>
<gene>
    <name evidence="2" type="ORF">GCM10010981_47180</name>
</gene>
<comment type="caution">
    <text evidence="2">The sequence shown here is derived from an EMBL/GenBank/DDBJ whole genome shotgun (WGS) entry which is preliminary data.</text>
</comment>
<name>A0ABQ1GZ62_9GAMM</name>
<evidence type="ECO:0000313" key="3">
    <source>
        <dbReference type="Proteomes" id="UP000620046"/>
    </source>
</evidence>
<dbReference type="RefSeq" id="WP_188798483.1">
    <property type="nucleotide sequence ID" value="NZ_BMJA01000007.1"/>
</dbReference>
<dbReference type="Proteomes" id="UP000620046">
    <property type="component" value="Unassembled WGS sequence"/>
</dbReference>
<evidence type="ECO:0000259" key="1">
    <source>
        <dbReference type="PROSITE" id="PS50943"/>
    </source>
</evidence>
<dbReference type="PANTHER" id="PTHR40275">
    <property type="entry name" value="SSL7038 PROTEIN"/>
    <property type="match status" value="1"/>
</dbReference>
<dbReference type="InterPro" id="IPR014057">
    <property type="entry name" value="HI1420"/>
</dbReference>
<evidence type="ECO:0000313" key="2">
    <source>
        <dbReference type="EMBL" id="GGA52288.1"/>
    </source>
</evidence>
<dbReference type="EMBL" id="BMJA01000007">
    <property type="protein sequence ID" value="GGA52288.1"/>
    <property type="molecule type" value="Genomic_DNA"/>
</dbReference>
<dbReference type="SUPFAM" id="SSF47413">
    <property type="entry name" value="lambda repressor-like DNA-binding domains"/>
    <property type="match status" value="1"/>
</dbReference>
<feature type="domain" description="HTH cro/C1-type" evidence="1">
    <location>
        <begin position="51"/>
        <end position="92"/>
    </location>
</feature>
<sequence length="97" mass="10659">MTEKFTKLDLAELLTSDEAIEFFLAEAFETKDPGHIAYCLGVAARAKGMLQVSKETGLARGALYRMLSEDGNPTLKTMLSVLDVLGLDITVKQHITR</sequence>